<protein>
    <recommendedName>
        <fullName evidence="3">Homeodomain-like protein</fullName>
    </recommendedName>
</protein>
<feature type="non-terminal residue" evidence="1">
    <location>
        <position position="98"/>
    </location>
</feature>
<gene>
    <name evidence="1" type="ORF">AURDEDRAFT_45260</name>
</gene>
<evidence type="ECO:0008006" key="3">
    <source>
        <dbReference type="Google" id="ProtNLM"/>
    </source>
</evidence>
<dbReference type="Proteomes" id="UP000006514">
    <property type="component" value="Unassembled WGS sequence"/>
</dbReference>
<dbReference type="AlphaFoldDB" id="J0D1Q3"/>
<dbReference type="EMBL" id="JH687810">
    <property type="protein sequence ID" value="EJD39766.1"/>
    <property type="molecule type" value="Genomic_DNA"/>
</dbReference>
<dbReference type="SUPFAM" id="SSF46689">
    <property type="entry name" value="Homeodomain-like"/>
    <property type="match status" value="1"/>
</dbReference>
<name>J0D1Q3_AURST</name>
<proteinExistence type="predicted"/>
<dbReference type="InterPro" id="IPR009057">
    <property type="entry name" value="Homeodomain-like_sf"/>
</dbReference>
<evidence type="ECO:0000313" key="1">
    <source>
        <dbReference type="EMBL" id="EJD39766.1"/>
    </source>
</evidence>
<dbReference type="KEGG" id="adl:AURDEDRAFT_45260"/>
<dbReference type="OrthoDB" id="3264182at2759"/>
<evidence type="ECO:0000313" key="2">
    <source>
        <dbReference type="Proteomes" id="UP000006514"/>
    </source>
</evidence>
<dbReference type="InParanoid" id="J0D1Q3"/>
<accession>J0D1Q3</accession>
<reference evidence="2" key="1">
    <citation type="journal article" date="2012" name="Science">
        <title>The Paleozoic origin of enzymatic lignin decomposition reconstructed from 31 fungal genomes.</title>
        <authorList>
            <person name="Floudas D."/>
            <person name="Binder M."/>
            <person name="Riley R."/>
            <person name="Barry K."/>
            <person name="Blanchette R.A."/>
            <person name="Henrissat B."/>
            <person name="Martinez A.T."/>
            <person name="Otillar R."/>
            <person name="Spatafora J.W."/>
            <person name="Yadav J.S."/>
            <person name="Aerts A."/>
            <person name="Benoit I."/>
            <person name="Boyd A."/>
            <person name="Carlson A."/>
            <person name="Copeland A."/>
            <person name="Coutinho P.M."/>
            <person name="de Vries R.P."/>
            <person name="Ferreira P."/>
            <person name="Findley K."/>
            <person name="Foster B."/>
            <person name="Gaskell J."/>
            <person name="Glotzer D."/>
            <person name="Gorecki P."/>
            <person name="Heitman J."/>
            <person name="Hesse C."/>
            <person name="Hori C."/>
            <person name="Igarashi K."/>
            <person name="Jurgens J.A."/>
            <person name="Kallen N."/>
            <person name="Kersten P."/>
            <person name="Kohler A."/>
            <person name="Kuees U."/>
            <person name="Kumar T.K.A."/>
            <person name="Kuo A."/>
            <person name="LaButti K."/>
            <person name="Larrondo L.F."/>
            <person name="Lindquist E."/>
            <person name="Ling A."/>
            <person name="Lombard V."/>
            <person name="Lucas S."/>
            <person name="Lundell T."/>
            <person name="Martin R."/>
            <person name="McLaughlin D.J."/>
            <person name="Morgenstern I."/>
            <person name="Morin E."/>
            <person name="Murat C."/>
            <person name="Nagy L.G."/>
            <person name="Nolan M."/>
            <person name="Ohm R.A."/>
            <person name="Patyshakuliyeva A."/>
            <person name="Rokas A."/>
            <person name="Ruiz-Duenas F.J."/>
            <person name="Sabat G."/>
            <person name="Salamov A."/>
            <person name="Samejima M."/>
            <person name="Schmutz J."/>
            <person name="Slot J.C."/>
            <person name="St John F."/>
            <person name="Stenlid J."/>
            <person name="Sun H."/>
            <person name="Sun S."/>
            <person name="Syed K."/>
            <person name="Tsang A."/>
            <person name="Wiebenga A."/>
            <person name="Young D."/>
            <person name="Pisabarro A."/>
            <person name="Eastwood D.C."/>
            <person name="Martin F."/>
            <person name="Cullen D."/>
            <person name="Grigoriev I.V."/>
            <person name="Hibbett D.S."/>
        </authorList>
    </citation>
    <scope>NUCLEOTIDE SEQUENCE [LARGE SCALE GENOMIC DNA]</scope>
    <source>
        <strain evidence="2">TFB10046</strain>
    </source>
</reference>
<sequence>TADICYYLDMTERSVQRVLQFWRQMGKDIDDPKHRGHPRLMTPEEMAFLVGILSHSPDLYLDECAEELYYMHNIDPGLSTISETLKWLGWSTKSVCRS</sequence>
<keyword evidence="2" id="KW-1185">Reference proteome</keyword>
<feature type="non-terminal residue" evidence="1">
    <location>
        <position position="1"/>
    </location>
</feature>
<organism evidence="1 2">
    <name type="scientific">Auricularia subglabra (strain TFB-10046 / SS5)</name>
    <name type="common">White-rot fungus</name>
    <name type="synonym">Auricularia delicata (strain TFB10046)</name>
    <dbReference type="NCBI Taxonomy" id="717982"/>
    <lineage>
        <taxon>Eukaryota</taxon>
        <taxon>Fungi</taxon>
        <taxon>Dikarya</taxon>
        <taxon>Basidiomycota</taxon>
        <taxon>Agaricomycotina</taxon>
        <taxon>Agaricomycetes</taxon>
        <taxon>Auriculariales</taxon>
        <taxon>Auriculariaceae</taxon>
        <taxon>Auricularia</taxon>
    </lineage>
</organism>